<keyword evidence="2" id="KW-0804">Transcription</keyword>
<dbReference type="InterPro" id="IPR018060">
    <property type="entry name" value="HTH_AraC"/>
</dbReference>
<dbReference type="AlphaFoldDB" id="A0A2K9LJ27"/>
<dbReference type="SMART" id="SM00342">
    <property type="entry name" value="HTH_ARAC"/>
    <property type="match status" value="1"/>
</dbReference>
<evidence type="ECO:0000256" key="2">
    <source>
        <dbReference type="ARBA" id="ARBA00023163"/>
    </source>
</evidence>
<dbReference type="EMBL" id="CP022684">
    <property type="protein sequence ID" value="AUM12282.1"/>
    <property type="molecule type" value="Genomic_DNA"/>
</dbReference>
<dbReference type="PROSITE" id="PS01124">
    <property type="entry name" value="HTH_ARAC_FAMILY_2"/>
    <property type="match status" value="1"/>
</dbReference>
<dbReference type="SUPFAM" id="SSF46689">
    <property type="entry name" value="Homeodomain-like"/>
    <property type="match status" value="2"/>
</dbReference>
<dbReference type="Pfam" id="PF12833">
    <property type="entry name" value="HTH_18"/>
    <property type="match status" value="1"/>
</dbReference>
<dbReference type="InterPro" id="IPR009057">
    <property type="entry name" value="Homeodomain-like_sf"/>
</dbReference>
<gene>
    <name evidence="4" type="ORF">Kalk_07590</name>
</gene>
<evidence type="ECO:0000313" key="4">
    <source>
        <dbReference type="EMBL" id="AUM12282.1"/>
    </source>
</evidence>
<dbReference type="Gene3D" id="1.10.10.60">
    <property type="entry name" value="Homeodomain-like"/>
    <property type="match status" value="1"/>
</dbReference>
<proteinExistence type="predicted"/>
<evidence type="ECO:0000313" key="5">
    <source>
        <dbReference type="Proteomes" id="UP000235116"/>
    </source>
</evidence>
<dbReference type="GO" id="GO:0043565">
    <property type="term" value="F:sequence-specific DNA binding"/>
    <property type="evidence" value="ECO:0007669"/>
    <property type="project" value="InterPro"/>
</dbReference>
<keyword evidence="1" id="KW-0805">Transcription regulation</keyword>
<protein>
    <recommendedName>
        <fullName evidence="3">HTH araC/xylS-type domain-containing protein</fullName>
    </recommendedName>
</protein>
<reference evidence="5" key="1">
    <citation type="submission" date="2017-08" db="EMBL/GenBank/DDBJ databases">
        <title>Direct submision.</title>
        <authorList>
            <person name="Kim S.-J."/>
            <person name="Rhee S.-K."/>
        </authorList>
    </citation>
    <scope>NUCLEOTIDE SEQUENCE [LARGE SCALE GENOMIC DNA]</scope>
    <source>
        <strain evidence="5">GI5</strain>
    </source>
</reference>
<evidence type="ECO:0000256" key="1">
    <source>
        <dbReference type="ARBA" id="ARBA00023015"/>
    </source>
</evidence>
<evidence type="ECO:0000259" key="3">
    <source>
        <dbReference type="PROSITE" id="PS01124"/>
    </source>
</evidence>
<dbReference type="GO" id="GO:0003700">
    <property type="term" value="F:DNA-binding transcription factor activity"/>
    <property type="evidence" value="ECO:0007669"/>
    <property type="project" value="InterPro"/>
</dbReference>
<dbReference type="RefSeq" id="WP_101893618.1">
    <property type="nucleotide sequence ID" value="NZ_CP022684.1"/>
</dbReference>
<dbReference type="PANTHER" id="PTHR43436:SF1">
    <property type="entry name" value="TRANSCRIPTIONAL REGULATORY PROTEIN"/>
    <property type="match status" value="1"/>
</dbReference>
<name>A0A2K9LJ27_9GAMM</name>
<keyword evidence="5" id="KW-1185">Reference proteome</keyword>
<accession>A0A2K9LJ27</accession>
<dbReference type="OrthoDB" id="6057514at2"/>
<feature type="domain" description="HTH araC/xylS-type" evidence="3">
    <location>
        <begin position="158"/>
        <end position="255"/>
    </location>
</feature>
<dbReference type="Proteomes" id="UP000235116">
    <property type="component" value="Chromosome"/>
</dbReference>
<dbReference type="PANTHER" id="PTHR43436">
    <property type="entry name" value="ARAC-FAMILY TRANSCRIPTIONAL REGULATOR"/>
    <property type="match status" value="1"/>
</dbReference>
<dbReference type="KEGG" id="kak:Kalk_07590"/>
<sequence length="274" mass="30986">MNTTSVKPPAYMYPWEKRTLFLGKLPQPLRVAYGAATLVISLGKPIHAKFPKRTLEGYSFLIPPNADVIINTGIQTVAVFHLDVLGEDYKMFTHHFATPHTEDGAYCNLNEEADYRSLLTTLYQQPSDSSPTYNQLSALLDYTFSNQNDLMITDPEIAIAVDTIKRRFEDNIPITDLANMINMSVPTLMRRFKQQTGMPIRRLRLWHRMYESMIFISSGQNLTDAAYSAGFADSAHYTRTFQNMWGIGPSSLFNKTIRAHIIAPAEPPTLSESP</sequence>
<organism evidence="4 5">
    <name type="scientific">Ketobacter alkanivorans</name>
    <dbReference type="NCBI Taxonomy" id="1917421"/>
    <lineage>
        <taxon>Bacteria</taxon>
        <taxon>Pseudomonadati</taxon>
        <taxon>Pseudomonadota</taxon>
        <taxon>Gammaproteobacteria</taxon>
        <taxon>Pseudomonadales</taxon>
        <taxon>Ketobacteraceae</taxon>
        <taxon>Ketobacter</taxon>
    </lineage>
</organism>